<evidence type="ECO:0000256" key="1">
    <source>
        <dbReference type="SAM" id="Phobius"/>
    </source>
</evidence>
<dbReference type="AlphaFoldDB" id="X6LXG8"/>
<feature type="transmembrane region" description="Helical" evidence="1">
    <location>
        <begin position="12"/>
        <end position="28"/>
    </location>
</feature>
<organism evidence="2 3">
    <name type="scientific">Reticulomyxa filosa</name>
    <dbReference type="NCBI Taxonomy" id="46433"/>
    <lineage>
        <taxon>Eukaryota</taxon>
        <taxon>Sar</taxon>
        <taxon>Rhizaria</taxon>
        <taxon>Retaria</taxon>
        <taxon>Foraminifera</taxon>
        <taxon>Monothalamids</taxon>
        <taxon>Reticulomyxidae</taxon>
        <taxon>Reticulomyxa</taxon>
    </lineage>
</organism>
<dbReference type="EMBL" id="ASPP01027544">
    <property type="protein sequence ID" value="ETO06061.1"/>
    <property type="molecule type" value="Genomic_DNA"/>
</dbReference>
<dbReference type="Proteomes" id="UP000023152">
    <property type="component" value="Unassembled WGS sequence"/>
</dbReference>
<dbReference type="InterPro" id="IPR027417">
    <property type="entry name" value="P-loop_NTPase"/>
</dbReference>
<evidence type="ECO:0000313" key="3">
    <source>
        <dbReference type="Proteomes" id="UP000023152"/>
    </source>
</evidence>
<keyword evidence="1" id="KW-0812">Transmembrane</keyword>
<feature type="transmembrane region" description="Helical" evidence="1">
    <location>
        <begin position="48"/>
        <end position="68"/>
    </location>
</feature>
<evidence type="ECO:0008006" key="4">
    <source>
        <dbReference type="Google" id="ProtNLM"/>
    </source>
</evidence>
<accession>X6LXG8</accession>
<keyword evidence="3" id="KW-1185">Reference proteome</keyword>
<dbReference type="Gene3D" id="3.40.50.300">
    <property type="entry name" value="P-loop containing nucleotide triphosphate hydrolases"/>
    <property type="match status" value="1"/>
</dbReference>
<gene>
    <name evidence="2" type="ORF">RFI_31335</name>
</gene>
<name>X6LXG8_RETFI</name>
<keyword evidence="1" id="KW-1133">Transmembrane helix</keyword>
<feature type="transmembrane region" description="Helical" evidence="1">
    <location>
        <begin position="88"/>
        <end position="106"/>
    </location>
</feature>
<sequence>MCTLSKGLFDTFHPAQVIAIFCMLGFGTSKSELTNNLVQIGTVEGKSVTLTVACCVLALLGFDVNFASYSEYLEARYFKFLSHYTFHSLSNVKRIFITKFFLWCFGKNKKRKRRQKQKEIVCFRRRQWALPELNFFFFAFPFFFYFIFNIDDVVFLATLL</sequence>
<proteinExistence type="predicted"/>
<comment type="caution">
    <text evidence="2">The sequence shown here is derived from an EMBL/GenBank/DDBJ whole genome shotgun (WGS) entry which is preliminary data.</text>
</comment>
<protein>
    <recommendedName>
        <fullName evidence="4">SecA family profile domain-containing protein</fullName>
    </recommendedName>
</protein>
<keyword evidence="1" id="KW-0472">Membrane</keyword>
<feature type="transmembrane region" description="Helical" evidence="1">
    <location>
        <begin position="127"/>
        <end position="148"/>
    </location>
</feature>
<evidence type="ECO:0000313" key="2">
    <source>
        <dbReference type="EMBL" id="ETO06061.1"/>
    </source>
</evidence>
<reference evidence="2 3" key="1">
    <citation type="journal article" date="2013" name="Curr. Biol.">
        <title>The Genome of the Foraminiferan Reticulomyxa filosa.</title>
        <authorList>
            <person name="Glockner G."/>
            <person name="Hulsmann N."/>
            <person name="Schleicher M."/>
            <person name="Noegel A.A."/>
            <person name="Eichinger L."/>
            <person name="Gallinger C."/>
            <person name="Pawlowski J."/>
            <person name="Sierra R."/>
            <person name="Euteneuer U."/>
            <person name="Pillet L."/>
            <person name="Moustafa A."/>
            <person name="Platzer M."/>
            <person name="Groth M."/>
            <person name="Szafranski K."/>
            <person name="Schliwa M."/>
        </authorList>
    </citation>
    <scope>NUCLEOTIDE SEQUENCE [LARGE SCALE GENOMIC DNA]</scope>
</reference>